<dbReference type="AlphaFoldDB" id="A0A380FUY1"/>
<dbReference type="RefSeq" id="WP_048667849.1">
    <property type="nucleotide sequence ID" value="NZ_PPQT01000262.1"/>
</dbReference>
<dbReference type="EC" id="2.7.1.83" evidence="4"/>
<dbReference type="EMBL" id="SRLS01000024">
    <property type="protein sequence ID" value="TGE15346.1"/>
    <property type="molecule type" value="Genomic_DNA"/>
</dbReference>
<dbReference type="Pfam" id="PF00294">
    <property type="entry name" value="PfkB"/>
    <property type="match status" value="1"/>
</dbReference>
<keyword evidence="7" id="KW-1185">Reference proteome</keyword>
<proteinExistence type="predicted"/>
<dbReference type="GeneID" id="74186742"/>
<dbReference type="Proteomes" id="UP000254047">
    <property type="component" value="Unassembled WGS sequence"/>
</dbReference>
<dbReference type="Proteomes" id="UP000297598">
    <property type="component" value="Unassembled WGS sequence"/>
</dbReference>
<dbReference type="InterPro" id="IPR036390">
    <property type="entry name" value="WH_DNA-bd_sf"/>
</dbReference>
<dbReference type="Gene3D" id="1.10.10.10">
    <property type="entry name" value="Winged helix-like DNA-binding domain superfamily/Winged helix DNA-binding domain"/>
    <property type="match status" value="1"/>
</dbReference>
<dbReference type="Pfam" id="PF13412">
    <property type="entry name" value="HTH_24"/>
    <property type="match status" value="1"/>
</dbReference>
<dbReference type="PROSITE" id="PS00584">
    <property type="entry name" value="PFKB_KINASES_2"/>
    <property type="match status" value="1"/>
</dbReference>
<reference evidence="4 6" key="1">
    <citation type="submission" date="2018-06" db="EMBL/GenBank/DDBJ databases">
        <authorList>
            <consortium name="Pathogen Informatics"/>
            <person name="Doyle S."/>
        </authorList>
    </citation>
    <scope>NUCLEOTIDE SEQUENCE [LARGE SCALE GENOMIC DNA]</scope>
    <source>
        <strain evidence="4 6">NCTC13830</strain>
    </source>
</reference>
<dbReference type="PROSITE" id="PS00583">
    <property type="entry name" value="PFKB_KINASES_1"/>
    <property type="match status" value="1"/>
</dbReference>
<dbReference type="GO" id="GO:0016798">
    <property type="term" value="F:hydrolase activity, acting on glycosyl bonds"/>
    <property type="evidence" value="ECO:0007669"/>
    <property type="project" value="TreeGrafter"/>
</dbReference>
<dbReference type="CDD" id="cd01941">
    <property type="entry name" value="YeiC_kinase_like"/>
    <property type="match status" value="1"/>
</dbReference>
<dbReference type="InterPro" id="IPR029056">
    <property type="entry name" value="Ribokinase-like"/>
</dbReference>
<dbReference type="GO" id="GO:0005737">
    <property type="term" value="C:cytoplasm"/>
    <property type="evidence" value="ECO:0007669"/>
    <property type="project" value="TreeGrafter"/>
</dbReference>
<dbReference type="GO" id="GO:0004730">
    <property type="term" value="F:pseudouridylate synthase activity"/>
    <property type="evidence" value="ECO:0007669"/>
    <property type="project" value="TreeGrafter"/>
</dbReference>
<evidence type="ECO:0000313" key="7">
    <source>
        <dbReference type="Proteomes" id="UP000297598"/>
    </source>
</evidence>
<dbReference type="InterPro" id="IPR036388">
    <property type="entry name" value="WH-like_DNA-bd_sf"/>
</dbReference>
<feature type="domain" description="Carbohydrate kinase PfkB" evidence="3">
    <location>
        <begin position="59"/>
        <end position="343"/>
    </location>
</feature>
<keyword evidence="2 4" id="KW-0418">Kinase</keyword>
<gene>
    <name evidence="4" type="primary">psuK</name>
    <name evidence="5" type="ORF">BJR09_11740</name>
    <name evidence="4" type="ORF">NCTC13830_00064</name>
</gene>
<dbReference type="PANTHER" id="PTHR42909:SF4">
    <property type="entry name" value="CARBOHYDRATE KINASE, PFKB FAMILY"/>
    <property type="match status" value="1"/>
</dbReference>
<dbReference type="SUPFAM" id="SSF53613">
    <property type="entry name" value="Ribokinase-like"/>
    <property type="match status" value="1"/>
</dbReference>
<accession>A0A380FUY1</accession>
<evidence type="ECO:0000256" key="1">
    <source>
        <dbReference type="ARBA" id="ARBA00022679"/>
    </source>
</evidence>
<evidence type="ECO:0000313" key="4">
    <source>
        <dbReference type="EMBL" id="SUM42545.1"/>
    </source>
</evidence>
<dbReference type="OrthoDB" id="9806249at2"/>
<evidence type="ECO:0000259" key="3">
    <source>
        <dbReference type="Pfam" id="PF00294"/>
    </source>
</evidence>
<dbReference type="InterPro" id="IPR011611">
    <property type="entry name" value="PfkB_dom"/>
</dbReference>
<name>A0A380FUY1_9STAP</name>
<dbReference type="EMBL" id="UHDO01000001">
    <property type="protein sequence ID" value="SUM42545.1"/>
    <property type="molecule type" value="Genomic_DNA"/>
</dbReference>
<evidence type="ECO:0000313" key="5">
    <source>
        <dbReference type="EMBL" id="TGE15346.1"/>
    </source>
</evidence>
<dbReference type="SUPFAM" id="SSF46785">
    <property type="entry name" value="Winged helix' DNA-binding domain"/>
    <property type="match status" value="1"/>
</dbReference>
<dbReference type="GO" id="GO:0050225">
    <property type="term" value="F:pseudouridine kinase activity"/>
    <property type="evidence" value="ECO:0007669"/>
    <property type="project" value="UniProtKB-EC"/>
</dbReference>
<dbReference type="InterPro" id="IPR002173">
    <property type="entry name" value="Carboh/pur_kinase_PfkB_CS"/>
</dbReference>
<reference evidence="5 7" key="2">
    <citation type="submission" date="2019-04" db="EMBL/GenBank/DDBJ databases">
        <title>Genomic characterization of Staphylococcus petrasii strains.</title>
        <authorList>
            <person name="Vrbovska V."/>
            <person name="Kovarovic V."/>
            <person name="Maslanova I."/>
            <person name="Indrakova A."/>
            <person name="Petras P."/>
            <person name="Sedo O."/>
            <person name="Svec P."/>
            <person name="Fisarova L."/>
            <person name="Sedlacek I."/>
            <person name="Doskar J."/>
            <person name="Pantucek R."/>
        </authorList>
    </citation>
    <scope>NUCLEOTIDE SEQUENCE [LARGE SCALE GENOMIC DNA]</scope>
    <source>
        <strain evidence="5 7">P5404</strain>
    </source>
</reference>
<keyword evidence="1 4" id="KW-0808">Transferase</keyword>
<dbReference type="Gene3D" id="3.40.1190.20">
    <property type="match status" value="1"/>
</dbReference>
<organism evidence="4 6">
    <name type="scientific">Staphylococcus petrasii</name>
    <dbReference type="NCBI Taxonomy" id="1276936"/>
    <lineage>
        <taxon>Bacteria</taxon>
        <taxon>Bacillati</taxon>
        <taxon>Bacillota</taxon>
        <taxon>Bacilli</taxon>
        <taxon>Bacillales</taxon>
        <taxon>Staphylococcaceae</taxon>
        <taxon>Staphylococcus</taxon>
    </lineage>
</organism>
<dbReference type="PANTHER" id="PTHR42909">
    <property type="entry name" value="ZGC:136858"/>
    <property type="match status" value="1"/>
</dbReference>
<evidence type="ECO:0000313" key="6">
    <source>
        <dbReference type="Proteomes" id="UP000254047"/>
    </source>
</evidence>
<protein>
    <submittedName>
        <fullName evidence="4">Sugar kinase</fullName>
        <ecNumber evidence="4">2.7.1.83</ecNumber>
    </submittedName>
    <submittedName>
        <fullName evidence="5">Winged helix-turn-helix transcriptional regulator</fullName>
    </submittedName>
</protein>
<sequence>MKNKEQFILNEIKKNPFITQQELAERIGLSRPATANIISGLIKKKYILGKAYIVNEEDSIICIGAANVDRKFYCDTDLQSMTSNPVKSTKSIGGVARNIAENLGRLGENVTFLTAAGNDSEWSLIKKLSEPFMNTNYIQPIENASTGSYTAIIDKKGDMQYGFADMNIYEEITPEFLSKQSSILLKAKCLVIDLNLPKKSIEYLTSFAEKNNIKLVIVPVSSPKMIHMPNSLHSIDWLIINRDETETFLKMKIDSNDDMSIAAEKLINLGVSNVIITNGLKPLIFKDNSSESFHSVISSKNVVDVTGAGDSFTSAVIYSWLKNYTNEDIINLALLNSKKTVETNYTVRQNLDQKQLEIELEEFKNEKIS</sequence>
<evidence type="ECO:0000256" key="2">
    <source>
        <dbReference type="ARBA" id="ARBA00022777"/>
    </source>
</evidence>